<accession>A0A0A8YA74</accession>
<keyword evidence="1" id="KW-1133">Transmembrane helix</keyword>
<reference evidence="2" key="2">
    <citation type="journal article" date="2015" name="Data Brief">
        <title>Shoot transcriptome of the giant reed, Arundo donax.</title>
        <authorList>
            <person name="Barrero R.A."/>
            <person name="Guerrero F.D."/>
            <person name="Moolhuijzen P."/>
            <person name="Goolsby J.A."/>
            <person name="Tidwell J."/>
            <person name="Bellgard S.E."/>
            <person name="Bellgard M.I."/>
        </authorList>
    </citation>
    <scope>NUCLEOTIDE SEQUENCE</scope>
    <source>
        <tissue evidence="2">Shoot tissue taken approximately 20 cm above the soil surface</tissue>
    </source>
</reference>
<protein>
    <submittedName>
        <fullName evidence="2">ATKDSA2</fullName>
    </submittedName>
</protein>
<name>A0A0A8YA74_ARUDO</name>
<proteinExistence type="predicted"/>
<reference evidence="2" key="1">
    <citation type="submission" date="2014-09" db="EMBL/GenBank/DDBJ databases">
        <authorList>
            <person name="Magalhaes I.L.F."/>
            <person name="Oliveira U."/>
            <person name="Santos F.R."/>
            <person name="Vidigal T.H.D.A."/>
            <person name="Brescovit A.D."/>
            <person name="Santos A.J."/>
        </authorList>
    </citation>
    <scope>NUCLEOTIDE SEQUENCE</scope>
    <source>
        <tissue evidence="2">Shoot tissue taken approximately 20 cm above the soil surface</tissue>
    </source>
</reference>
<evidence type="ECO:0000256" key="1">
    <source>
        <dbReference type="SAM" id="Phobius"/>
    </source>
</evidence>
<feature type="transmembrane region" description="Helical" evidence="1">
    <location>
        <begin position="40"/>
        <end position="60"/>
    </location>
</feature>
<evidence type="ECO:0000313" key="2">
    <source>
        <dbReference type="EMBL" id="JAD22320.1"/>
    </source>
</evidence>
<keyword evidence="1" id="KW-0472">Membrane</keyword>
<dbReference type="AlphaFoldDB" id="A0A0A8YA74"/>
<sequence>MLFQPHSFLYVITSLFNSFIYLFNIYLLSKPATKTSITSLCNFGTTSQCISLLFWGRLFWLNLSIFCCVL</sequence>
<feature type="transmembrane region" description="Helical" evidence="1">
    <location>
        <begin position="6"/>
        <end position="28"/>
    </location>
</feature>
<dbReference type="EMBL" id="GBRH01275575">
    <property type="protein sequence ID" value="JAD22320.1"/>
    <property type="molecule type" value="Transcribed_RNA"/>
</dbReference>
<organism evidence="2">
    <name type="scientific">Arundo donax</name>
    <name type="common">Giant reed</name>
    <name type="synonym">Donax arundinaceus</name>
    <dbReference type="NCBI Taxonomy" id="35708"/>
    <lineage>
        <taxon>Eukaryota</taxon>
        <taxon>Viridiplantae</taxon>
        <taxon>Streptophyta</taxon>
        <taxon>Embryophyta</taxon>
        <taxon>Tracheophyta</taxon>
        <taxon>Spermatophyta</taxon>
        <taxon>Magnoliopsida</taxon>
        <taxon>Liliopsida</taxon>
        <taxon>Poales</taxon>
        <taxon>Poaceae</taxon>
        <taxon>PACMAD clade</taxon>
        <taxon>Arundinoideae</taxon>
        <taxon>Arundineae</taxon>
        <taxon>Arundo</taxon>
    </lineage>
</organism>
<keyword evidence="1" id="KW-0812">Transmembrane</keyword>